<proteinExistence type="inferred from homology"/>
<keyword evidence="8" id="KW-1185">Reference proteome</keyword>
<dbReference type="GO" id="GO:0016787">
    <property type="term" value="F:hydrolase activity"/>
    <property type="evidence" value="ECO:0007669"/>
    <property type="project" value="UniProtKB-KW"/>
</dbReference>
<gene>
    <name evidence="7" type="ORF">CIT40_18230</name>
</gene>
<keyword evidence="3" id="KW-0479">Metal-binding</keyword>
<name>A0A2U8PVZ2_9BRAD</name>
<evidence type="ECO:0000256" key="4">
    <source>
        <dbReference type="ARBA" id="ARBA00022801"/>
    </source>
</evidence>
<evidence type="ECO:0000313" key="8">
    <source>
        <dbReference type="Proteomes" id="UP000215884"/>
    </source>
</evidence>
<organism evidence="7 8">
    <name type="scientific">Bradyrhizobium amphicarpaeae</name>
    <dbReference type="NCBI Taxonomy" id="1404768"/>
    <lineage>
        <taxon>Bacteria</taxon>
        <taxon>Pseudomonadati</taxon>
        <taxon>Pseudomonadota</taxon>
        <taxon>Alphaproteobacteria</taxon>
        <taxon>Hyphomicrobiales</taxon>
        <taxon>Nitrobacteraceae</taxon>
        <taxon>Bradyrhizobium</taxon>
    </lineage>
</organism>
<dbReference type="AlphaFoldDB" id="A0A2U8PVZ2"/>
<dbReference type="PANTHER" id="PTHR42978:SF7">
    <property type="entry name" value="METALLO-HYDROLASE RV2300C-RELATED"/>
    <property type="match status" value="1"/>
</dbReference>
<comment type="similarity">
    <text evidence="2">Belongs to the metallo-beta-lactamase superfamily.</text>
</comment>
<dbReference type="CDD" id="cd07729">
    <property type="entry name" value="AHL_lactonase_MBL-fold"/>
    <property type="match status" value="1"/>
</dbReference>
<evidence type="ECO:0000313" key="7">
    <source>
        <dbReference type="EMBL" id="AWM01781.1"/>
    </source>
</evidence>
<dbReference type="OrthoDB" id="9773738at2"/>
<protein>
    <submittedName>
        <fullName evidence="7">N-acyl homoserine lactonase family protein</fullName>
    </submittedName>
</protein>
<dbReference type="PANTHER" id="PTHR42978">
    <property type="entry name" value="QUORUM-QUENCHING LACTONASE YTNP-RELATED-RELATED"/>
    <property type="match status" value="1"/>
</dbReference>
<keyword evidence="4" id="KW-0378">Hydrolase</keyword>
<accession>A0A2U8PVZ2</accession>
<dbReference type="InterPro" id="IPR036866">
    <property type="entry name" value="RibonucZ/Hydroxyglut_hydro"/>
</dbReference>
<dbReference type="KEGG" id="brq:CIT40_18230"/>
<feature type="domain" description="Metallo-beta-lactamase" evidence="6">
    <location>
        <begin position="37"/>
        <end position="237"/>
    </location>
</feature>
<dbReference type="InterPro" id="IPR051013">
    <property type="entry name" value="MBL_superfamily_lactonases"/>
</dbReference>
<dbReference type="Gene3D" id="3.60.15.10">
    <property type="entry name" value="Ribonuclease Z/Hydroxyacylglutathione hydrolase-like"/>
    <property type="match status" value="1"/>
</dbReference>
<dbReference type="EMBL" id="CP029426">
    <property type="protein sequence ID" value="AWM01781.1"/>
    <property type="molecule type" value="Genomic_DNA"/>
</dbReference>
<evidence type="ECO:0000256" key="1">
    <source>
        <dbReference type="ARBA" id="ARBA00001947"/>
    </source>
</evidence>
<evidence type="ECO:0000256" key="3">
    <source>
        <dbReference type="ARBA" id="ARBA00022723"/>
    </source>
</evidence>
<dbReference type="RefSeq" id="WP_094891959.1">
    <property type="nucleotide sequence ID" value="NZ_CP029426.2"/>
</dbReference>
<evidence type="ECO:0000256" key="2">
    <source>
        <dbReference type="ARBA" id="ARBA00007749"/>
    </source>
</evidence>
<reference evidence="7 8" key="2">
    <citation type="journal article" date="2019" name="Int. J. Syst. Evol. Microbiol.">
        <title>Description and complete genome sequence of Bradyrhizobium amphicarpaeae sp. nov., harbouring photosystem and nitrogen-fixation genes.</title>
        <authorList>
            <person name="Bromfield E.S.P."/>
            <person name="Cloutier S."/>
            <person name="Nguyen H.D.T."/>
        </authorList>
    </citation>
    <scope>NUCLEOTIDE SEQUENCE [LARGE SCALE GENOMIC DNA]</scope>
    <source>
        <strain evidence="7 8">39S1MB</strain>
    </source>
</reference>
<dbReference type="InterPro" id="IPR001279">
    <property type="entry name" value="Metallo-B-lactamas"/>
</dbReference>
<evidence type="ECO:0000256" key="5">
    <source>
        <dbReference type="ARBA" id="ARBA00022833"/>
    </source>
</evidence>
<dbReference type="SUPFAM" id="SSF56281">
    <property type="entry name" value="Metallo-hydrolase/oxidoreductase"/>
    <property type="match status" value="1"/>
</dbReference>
<keyword evidence="5" id="KW-0862">Zinc</keyword>
<comment type="cofactor">
    <cofactor evidence="1">
        <name>Zn(2+)</name>
        <dbReference type="ChEBI" id="CHEBI:29105"/>
    </cofactor>
</comment>
<dbReference type="GO" id="GO:0046872">
    <property type="term" value="F:metal ion binding"/>
    <property type="evidence" value="ECO:0007669"/>
    <property type="project" value="UniProtKB-KW"/>
</dbReference>
<reference evidence="7 8" key="1">
    <citation type="journal article" date="2017" name="Syst. Appl. Microbiol.">
        <title>Soybeans inoculated with root zone soils of Canadian native legumes harbour diverse and novel Bradyrhizobium spp. that possess agricultural potential.</title>
        <authorList>
            <person name="Bromfield E.S.P."/>
            <person name="Cloutier S."/>
            <person name="Tambong J.T."/>
            <person name="Tran Thi T.V."/>
        </authorList>
    </citation>
    <scope>NUCLEOTIDE SEQUENCE [LARGE SCALE GENOMIC DNA]</scope>
    <source>
        <strain evidence="7 8">39S1MB</strain>
    </source>
</reference>
<dbReference type="SMART" id="SM00849">
    <property type="entry name" value="Lactamase_B"/>
    <property type="match status" value="1"/>
</dbReference>
<dbReference type="Proteomes" id="UP000215884">
    <property type="component" value="Chromosome"/>
</dbReference>
<evidence type="ECO:0000259" key="6">
    <source>
        <dbReference type="SMART" id="SM00849"/>
    </source>
</evidence>
<sequence>MADTDYELFAIRYATREAQRSEHFIGGDPHDGPMPMDYFMWLARGGGRTFVIDTGFNAEVARQRRRNFLRCPVETLAAFDVDVADVKDVILTHLHYDHAGNFDRFPNARFHLQERELAYATGRYMQYPRLSHSFEVEDVCGIVRLNYARRVLFYDGDAEIAPGLTVHAAGGHSAGLQFVRVNTRRGAVVLASDVSHFYENLTSERPFTTAFHVGDMLVGFDKLRAAAPDADHIVPGHDPLVMKLYPAPGPELEGVAVRLDVAPAAGVQVR</sequence>
<dbReference type="Pfam" id="PF00753">
    <property type="entry name" value="Lactamase_B"/>
    <property type="match status" value="1"/>
</dbReference>